<organism evidence="2 3">
    <name type="scientific">Streptomyces longwoodensis</name>
    <dbReference type="NCBI Taxonomy" id="68231"/>
    <lineage>
        <taxon>Bacteria</taxon>
        <taxon>Bacillati</taxon>
        <taxon>Actinomycetota</taxon>
        <taxon>Actinomycetes</taxon>
        <taxon>Kitasatosporales</taxon>
        <taxon>Streptomycetaceae</taxon>
        <taxon>Streptomyces</taxon>
    </lineage>
</organism>
<evidence type="ECO:0000313" key="3">
    <source>
        <dbReference type="Proteomes" id="UP000053271"/>
    </source>
</evidence>
<dbReference type="STRING" id="68231.AQJ30_06610"/>
<dbReference type="AlphaFoldDB" id="A0A124HS27"/>
<comment type="caution">
    <text evidence="2">The sequence shown here is derived from an EMBL/GenBank/DDBJ whole genome shotgun (WGS) entry which is preliminary data.</text>
</comment>
<protein>
    <submittedName>
        <fullName evidence="2">Uncharacterized protein</fullName>
    </submittedName>
</protein>
<keyword evidence="3" id="KW-1185">Reference proteome</keyword>
<dbReference type="Proteomes" id="UP000053271">
    <property type="component" value="Unassembled WGS sequence"/>
</dbReference>
<evidence type="ECO:0000256" key="1">
    <source>
        <dbReference type="SAM" id="MobiDB-lite"/>
    </source>
</evidence>
<sequence>MKCSRPSLEYSIGANARVRVSQRSRVPSPGAGAQEVEEDLAARLARAEDRDVPDAVQGGAARSRYYGATSATSSAASTA</sequence>
<proteinExistence type="predicted"/>
<reference evidence="2 3" key="1">
    <citation type="submission" date="2015-10" db="EMBL/GenBank/DDBJ databases">
        <title>Draft genome sequence of Streptomyces longwoodensis DSM 41677, type strain for the species Streptomyces longwoodensis.</title>
        <authorList>
            <person name="Ruckert C."/>
            <person name="Winkler A."/>
            <person name="Kalinowski J."/>
            <person name="Kampfer P."/>
            <person name="Glaeser S."/>
        </authorList>
    </citation>
    <scope>NUCLEOTIDE SEQUENCE [LARGE SCALE GENOMIC DNA]</scope>
    <source>
        <strain evidence="2 3">DSM 41677</strain>
    </source>
</reference>
<gene>
    <name evidence="2" type="ORF">AQJ30_06610</name>
</gene>
<evidence type="ECO:0000313" key="2">
    <source>
        <dbReference type="EMBL" id="KUN40333.1"/>
    </source>
</evidence>
<name>A0A124HS27_9ACTN</name>
<feature type="region of interest" description="Disordered" evidence="1">
    <location>
        <begin position="48"/>
        <end position="79"/>
    </location>
</feature>
<accession>A0A124HS27</accession>
<dbReference type="EMBL" id="LMWS01000008">
    <property type="protein sequence ID" value="KUN40333.1"/>
    <property type="molecule type" value="Genomic_DNA"/>
</dbReference>
<feature type="compositionally biased region" description="Low complexity" evidence="1">
    <location>
        <begin position="68"/>
        <end position="79"/>
    </location>
</feature>